<evidence type="ECO:0000313" key="3">
    <source>
        <dbReference type="Proteomes" id="UP000607197"/>
    </source>
</evidence>
<protein>
    <recommendedName>
        <fullName evidence="1">NodB homology domain-containing protein</fullName>
    </recommendedName>
</protein>
<evidence type="ECO:0000313" key="2">
    <source>
        <dbReference type="EMBL" id="GGL68284.1"/>
    </source>
</evidence>
<organism evidence="2 3">
    <name type="scientific">Halocalculus aciditolerans</name>
    <dbReference type="NCBI Taxonomy" id="1383812"/>
    <lineage>
        <taxon>Archaea</taxon>
        <taxon>Methanobacteriati</taxon>
        <taxon>Methanobacteriota</taxon>
        <taxon>Stenosarchaea group</taxon>
        <taxon>Halobacteria</taxon>
        <taxon>Halobacteriales</taxon>
        <taxon>Halobacteriaceae</taxon>
        <taxon>Halocalculus</taxon>
    </lineage>
</organism>
<dbReference type="Pfam" id="PF01522">
    <property type="entry name" value="Polysacc_deac_1"/>
    <property type="match status" value="1"/>
</dbReference>
<dbReference type="EMBL" id="BMPG01000004">
    <property type="protein sequence ID" value="GGL68284.1"/>
    <property type="molecule type" value="Genomic_DNA"/>
</dbReference>
<dbReference type="AlphaFoldDB" id="A0A830FF19"/>
<sequence length="302" mass="34758">MVISLDTELKWGYHGFPTRKTWESSGEEIRRKVSRLLDMFSELDVPATWAIVGHLFLDSCNGEHENMPKPEYKNRSGDWYDEDPGGDFDESSCYFAPDIVDRIHSSNQSHEIGSHTFSHILCQEDGISAGVVKEEIQACIEIARRKGIEISSLVFPRNQVNFIDEVGETGIVAYRGVSPEESLRDKRFGRYRSFLRYIRRKSAPVVKPVKRGQGIWEIPASQYLQEDPGPKVANWGRRRHPRVTRAMKSIRKAKQAGGVYHVWSHPQDFTEESFQDLNNIIEYANNISLPVITMREVINQYR</sequence>
<feature type="domain" description="NodB homology" evidence="1">
    <location>
        <begin position="32"/>
        <end position="140"/>
    </location>
</feature>
<reference evidence="2" key="2">
    <citation type="submission" date="2020-09" db="EMBL/GenBank/DDBJ databases">
        <authorList>
            <person name="Sun Q."/>
            <person name="Ohkuma M."/>
        </authorList>
    </citation>
    <scope>NUCLEOTIDE SEQUENCE</scope>
    <source>
        <strain evidence="2">JCM 19596</strain>
    </source>
</reference>
<keyword evidence="3" id="KW-1185">Reference proteome</keyword>
<dbReference type="GO" id="GO:0005975">
    <property type="term" value="P:carbohydrate metabolic process"/>
    <property type="evidence" value="ECO:0007669"/>
    <property type="project" value="InterPro"/>
</dbReference>
<dbReference type="SUPFAM" id="SSF88713">
    <property type="entry name" value="Glycoside hydrolase/deacetylase"/>
    <property type="match status" value="1"/>
</dbReference>
<proteinExistence type="predicted"/>
<evidence type="ECO:0000259" key="1">
    <source>
        <dbReference type="Pfam" id="PF01522"/>
    </source>
</evidence>
<dbReference type="Gene3D" id="3.20.20.370">
    <property type="entry name" value="Glycoside hydrolase/deacetylase"/>
    <property type="match status" value="1"/>
</dbReference>
<reference evidence="2" key="1">
    <citation type="journal article" date="2014" name="Int. J. Syst. Evol. Microbiol.">
        <title>Complete genome sequence of Corynebacterium casei LMG S-19264T (=DSM 44701T), isolated from a smear-ripened cheese.</title>
        <authorList>
            <consortium name="US DOE Joint Genome Institute (JGI-PGF)"/>
            <person name="Walter F."/>
            <person name="Albersmeier A."/>
            <person name="Kalinowski J."/>
            <person name="Ruckert C."/>
        </authorList>
    </citation>
    <scope>NUCLEOTIDE SEQUENCE</scope>
    <source>
        <strain evidence="2">JCM 19596</strain>
    </source>
</reference>
<dbReference type="InterPro" id="IPR011330">
    <property type="entry name" value="Glyco_hydro/deAcase_b/a-brl"/>
</dbReference>
<dbReference type="InterPro" id="IPR002509">
    <property type="entry name" value="NODB_dom"/>
</dbReference>
<accession>A0A830FF19</accession>
<comment type="caution">
    <text evidence="2">The sequence shown here is derived from an EMBL/GenBank/DDBJ whole genome shotgun (WGS) entry which is preliminary data.</text>
</comment>
<gene>
    <name evidence="2" type="ORF">GCM10009039_27840</name>
</gene>
<name>A0A830FF19_9EURY</name>
<dbReference type="GO" id="GO:0016810">
    <property type="term" value="F:hydrolase activity, acting on carbon-nitrogen (but not peptide) bonds"/>
    <property type="evidence" value="ECO:0007669"/>
    <property type="project" value="InterPro"/>
</dbReference>
<dbReference type="Proteomes" id="UP000607197">
    <property type="component" value="Unassembled WGS sequence"/>
</dbReference>